<dbReference type="PANTHER" id="PTHR15541:SF2">
    <property type="entry name" value="GRANULYSIN"/>
    <property type="match status" value="1"/>
</dbReference>
<dbReference type="KEGG" id="bspl:114848866"/>
<dbReference type="SUPFAM" id="SSF47862">
    <property type="entry name" value="Saposin"/>
    <property type="match status" value="1"/>
</dbReference>
<dbReference type="Proteomes" id="UP000515150">
    <property type="component" value="Chromosome 22"/>
</dbReference>
<gene>
    <name evidence="4" type="primary">LOC114848866</name>
</gene>
<keyword evidence="3" id="KW-1185">Reference proteome</keyword>
<evidence type="ECO:0000313" key="3">
    <source>
        <dbReference type="Proteomes" id="UP000515150"/>
    </source>
</evidence>
<dbReference type="AlphaFoldDB" id="A0A6P7LNM0"/>
<dbReference type="GO" id="GO:0006629">
    <property type="term" value="P:lipid metabolic process"/>
    <property type="evidence" value="ECO:0007669"/>
    <property type="project" value="InterPro"/>
</dbReference>
<organism evidence="3 4">
    <name type="scientific">Betta splendens</name>
    <name type="common">Siamese fighting fish</name>
    <dbReference type="NCBI Taxonomy" id="158456"/>
    <lineage>
        <taxon>Eukaryota</taxon>
        <taxon>Metazoa</taxon>
        <taxon>Chordata</taxon>
        <taxon>Craniata</taxon>
        <taxon>Vertebrata</taxon>
        <taxon>Euteleostomi</taxon>
        <taxon>Actinopterygii</taxon>
        <taxon>Neopterygii</taxon>
        <taxon>Teleostei</taxon>
        <taxon>Neoteleostei</taxon>
        <taxon>Acanthomorphata</taxon>
        <taxon>Anabantaria</taxon>
        <taxon>Anabantiformes</taxon>
        <taxon>Anabantoidei</taxon>
        <taxon>Osphronemidae</taxon>
        <taxon>Betta</taxon>
    </lineage>
</organism>
<dbReference type="OrthoDB" id="69496at2759"/>
<dbReference type="InterPro" id="IPR038847">
    <property type="entry name" value="Granulysin-like"/>
</dbReference>
<dbReference type="InterPro" id="IPR011001">
    <property type="entry name" value="Saposin-like"/>
</dbReference>
<name>A0A6P7LNM0_BETSP</name>
<reference evidence="4" key="1">
    <citation type="submission" date="2025-08" db="UniProtKB">
        <authorList>
            <consortium name="RefSeq"/>
        </authorList>
    </citation>
    <scope>IDENTIFICATION</scope>
</reference>
<feature type="domain" description="Saposin B-type" evidence="2">
    <location>
        <begin position="81"/>
        <end position="161"/>
    </location>
</feature>
<evidence type="ECO:0000256" key="1">
    <source>
        <dbReference type="ARBA" id="ARBA00023157"/>
    </source>
</evidence>
<dbReference type="RefSeq" id="XP_028995562.2">
    <property type="nucleotide sequence ID" value="XM_029139729.3"/>
</dbReference>
<sequence length="167" mass="18236">MKKSWCEQCTSRIKVLWAALARSLAHSGHRRSLAAMDSPSLLLACLLLLTCSVWTGQGRRLEVNADQEQWDVEASVEASELPGVCWACKWVVNKVRKATGPNATAEVIEATLSTVCDKIGLLKSLCRKFVKSHLSVLIEEITTSDDAATACVNVGACKSKELMDLLF</sequence>
<dbReference type="PROSITE" id="PS50015">
    <property type="entry name" value="SAP_B"/>
    <property type="match status" value="1"/>
</dbReference>
<proteinExistence type="predicted"/>
<dbReference type="Pfam" id="PF05184">
    <property type="entry name" value="SapB_1"/>
    <property type="match status" value="1"/>
</dbReference>
<protein>
    <submittedName>
        <fullName evidence="4">Antimicrobial peptide NK-lysin</fullName>
    </submittedName>
</protein>
<dbReference type="InParanoid" id="A0A6P7LNM0"/>
<evidence type="ECO:0000313" key="4">
    <source>
        <dbReference type="RefSeq" id="XP_028995562.2"/>
    </source>
</evidence>
<dbReference type="InterPro" id="IPR007856">
    <property type="entry name" value="SapB_1"/>
</dbReference>
<accession>A0A6P7LNM0</accession>
<keyword evidence="1" id="KW-1015">Disulfide bond</keyword>
<dbReference type="GO" id="GO:0042742">
    <property type="term" value="P:defense response to bacterium"/>
    <property type="evidence" value="ECO:0007669"/>
    <property type="project" value="InterPro"/>
</dbReference>
<evidence type="ECO:0000259" key="2">
    <source>
        <dbReference type="PROSITE" id="PS50015"/>
    </source>
</evidence>
<dbReference type="InterPro" id="IPR008139">
    <property type="entry name" value="SaposinB_dom"/>
</dbReference>
<dbReference type="PANTHER" id="PTHR15541">
    <property type="entry name" value="GRANULYSIN RELATED"/>
    <property type="match status" value="1"/>
</dbReference>
<dbReference type="GeneID" id="114848866"/>
<dbReference type="Gene3D" id="1.10.225.10">
    <property type="entry name" value="Saposin-like"/>
    <property type="match status" value="1"/>
</dbReference>
<dbReference type="SMART" id="SM00741">
    <property type="entry name" value="SapB"/>
    <property type="match status" value="1"/>
</dbReference>